<dbReference type="GO" id="GO:0097163">
    <property type="term" value="F:sulfur carrier activity"/>
    <property type="evidence" value="ECO:0007669"/>
    <property type="project" value="UniProtKB-UniRule"/>
</dbReference>
<feature type="active site" description="Cysteine persulfide intermediate" evidence="3">
    <location>
        <position position="108"/>
    </location>
</feature>
<dbReference type="Proteomes" id="UP000093186">
    <property type="component" value="Unassembled WGS sequence"/>
</dbReference>
<dbReference type="HAMAP" id="MF_00187">
    <property type="entry name" value="FdhD"/>
    <property type="match status" value="1"/>
</dbReference>
<evidence type="ECO:0000256" key="1">
    <source>
        <dbReference type="ARBA" id="ARBA00022490"/>
    </source>
</evidence>
<gene>
    <name evidence="3" type="primary">fdhD</name>
    <name evidence="4" type="ORF">BA195_12085</name>
</gene>
<comment type="subcellular location">
    <subcellularLocation>
        <location evidence="3">Cytoplasm</location>
    </subcellularLocation>
</comment>
<evidence type="ECO:0000313" key="4">
    <source>
        <dbReference type="EMBL" id="OCK42355.1"/>
    </source>
</evidence>
<proteinExistence type="inferred from homology"/>
<dbReference type="EMBL" id="MAKX01000024">
    <property type="protein sequence ID" value="OCK42355.1"/>
    <property type="molecule type" value="Genomic_DNA"/>
</dbReference>
<dbReference type="GO" id="GO:0006777">
    <property type="term" value="P:Mo-molybdopterin cofactor biosynthetic process"/>
    <property type="evidence" value="ECO:0007669"/>
    <property type="project" value="UniProtKB-UniRule"/>
</dbReference>
<feature type="binding site" evidence="3">
    <location>
        <begin position="247"/>
        <end position="252"/>
    </location>
    <ligand>
        <name>Mo-bis(molybdopterin guanine dinucleotide)</name>
        <dbReference type="ChEBI" id="CHEBI:60539"/>
    </ligand>
</feature>
<dbReference type="PANTHER" id="PTHR30592:SF1">
    <property type="entry name" value="SULFUR CARRIER PROTEIN FDHD"/>
    <property type="match status" value="1"/>
</dbReference>
<keyword evidence="1 3" id="KW-0963">Cytoplasm</keyword>
<dbReference type="OrthoDB" id="9782042at2"/>
<keyword evidence="2 3" id="KW-0501">Molybdenum cofactor biosynthesis</keyword>
<name>A0A1B9XXS7_9FLAO</name>
<dbReference type="PANTHER" id="PTHR30592">
    <property type="entry name" value="FORMATE DEHYDROGENASE"/>
    <property type="match status" value="1"/>
</dbReference>
<comment type="similarity">
    <text evidence="3">Belongs to the FdhD family.</text>
</comment>
<evidence type="ECO:0000256" key="2">
    <source>
        <dbReference type="ARBA" id="ARBA00023150"/>
    </source>
</evidence>
<dbReference type="InterPro" id="IPR016193">
    <property type="entry name" value="Cytidine_deaminase-like"/>
</dbReference>
<sequence length="266" mass="29861">MQSINYQSIKITANTSSIIEDTLVIEAPLQISINSEPYTVVMRTPNDDNELIRGLLYAEDIYKSNTDLLIEITEINPDFSAILNVIIPKEKLRKGYLNKRTLLSVSSCGICGKKELTDLKTTDKPLKKVTNQSIEVSGDMFLKMNELQFLFKHTGGSHACAIFNKKNELLTIKEDIGRHNAVDKSIGDLINKKQLKKANYMLVSGRVSYEIVSKAFFAKIPIIIAVSACSSLAVDFAKEFGICLIGFSRNDKMTVYSNPQYINYER</sequence>
<comment type="function">
    <text evidence="3">Required for formate dehydrogenase (FDH) activity. Acts as a sulfur carrier protein that transfers sulfur from IscS to the molybdenum cofactor prior to its insertion into FDH.</text>
</comment>
<dbReference type="STRING" id="447689.BA195_12085"/>
<dbReference type="GO" id="GO:0016783">
    <property type="term" value="F:sulfurtransferase activity"/>
    <property type="evidence" value="ECO:0007669"/>
    <property type="project" value="InterPro"/>
</dbReference>
<dbReference type="Gene3D" id="3.40.140.10">
    <property type="entry name" value="Cytidine Deaminase, domain 2"/>
    <property type="match status" value="1"/>
</dbReference>
<dbReference type="Pfam" id="PF02634">
    <property type="entry name" value="FdhD-NarQ"/>
    <property type="match status" value="1"/>
</dbReference>
<accession>A0A1B9XXS7</accession>
<dbReference type="NCBIfam" id="TIGR00129">
    <property type="entry name" value="fdhD_narQ"/>
    <property type="match status" value="1"/>
</dbReference>
<dbReference type="SUPFAM" id="SSF53927">
    <property type="entry name" value="Cytidine deaminase-like"/>
    <property type="match status" value="1"/>
</dbReference>
<dbReference type="Gene3D" id="3.10.20.10">
    <property type="match status" value="1"/>
</dbReference>
<dbReference type="PIRSF" id="PIRSF015626">
    <property type="entry name" value="FdhD"/>
    <property type="match status" value="1"/>
</dbReference>
<dbReference type="AlphaFoldDB" id="A0A1B9XXS7"/>
<comment type="caution">
    <text evidence="4">The sequence shown here is derived from an EMBL/GenBank/DDBJ whole genome shotgun (WGS) entry which is preliminary data.</text>
</comment>
<dbReference type="GO" id="GO:0005737">
    <property type="term" value="C:cytoplasm"/>
    <property type="evidence" value="ECO:0007669"/>
    <property type="project" value="UniProtKB-SubCell"/>
</dbReference>
<keyword evidence="5" id="KW-1185">Reference proteome</keyword>
<protein>
    <recommendedName>
        <fullName evidence="3">Sulfur carrier protein FdhD</fullName>
    </recommendedName>
</protein>
<reference evidence="4 5" key="1">
    <citation type="submission" date="2016-06" db="EMBL/GenBank/DDBJ databases">
        <title>Draft Genome Sequence of Tenacibaculum soleae UCD-KL19.</title>
        <authorList>
            <person name="Eisen J.A."/>
            <person name="Coil D.A."/>
            <person name="Lujan K.M."/>
        </authorList>
    </citation>
    <scope>NUCLEOTIDE SEQUENCE [LARGE SCALE GENOMIC DNA]</scope>
    <source>
        <strain evidence="4 5">UCD-KL19</strain>
    </source>
</reference>
<dbReference type="RefSeq" id="WP_068705910.1">
    <property type="nucleotide sequence ID" value="NZ_MAKX01000024.1"/>
</dbReference>
<organism evidence="4 5">
    <name type="scientific">Tenacibaculum soleae</name>
    <dbReference type="NCBI Taxonomy" id="447689"/>
    <lineage>
        <taxon>Bacteria</taxon>
        <taxon>Pseudomonadati</taxon>
        <taxon>Bacteroidota</taxon>
        <taxon>Flavobacteriia</taxon>
        <taxon>Flavobacteriales</taxon>
        <taxon>Flavobacteriaceae</taxon>
        <taxon>Tenacibaculum</taxon>
    </lineage>
</organism>
<evidence type="ECO:0000313" key="5">
    <source>
        <dbReference type="Proteomes" id="UP000093186"/>
    </source>
</evidence>
<dbReference type="InterPro" id="IPR003786">
    <property type="entry name" value="FdhD"/>
</dbReference>
<evidence type="ECO:0000256" key="3">
    <source>
        <dbReference type="HAMAP-Rule" id="MF_00187"/>
    </source>
</evidence>